<reference evidence="1 2" key="1">
    <citation type="submission" date="2024-01" db="EMBL/GenBank/DDBJ databases">
        <title>The genome of the rayed Mediterranean limpet Patella caerulea (Linnaeus, 1758).</title>
        <authorList>
            <person name="Anh-Thu Weber A."/>
            <person name="Halstead-Nussloch G."/>
        </authorList>
    </citation>
    <scope>NUCLEOTIDE SEQUENCE [LARGE SCALE GENOMIC DNA]</scope>
    <source>
        <strain evidence="1">AATW-2023a</strain>
        <tissue evidence="1">Whole specimen</tissue>
    </source>
</reference>
<evidence type="ECO:0000313" key="1">
    <source>
        <dbReference type="EMBL" id="KAK6182406.1"/>
    </source>
</evidence>
<accession>A0AAN8JTI4</accession>
<dbReference type="Proteomes" id="UP001347796">
    <property type="component" value="Unassembled WGS sequence"/>
</dbReference>
<proteinExistence type="predicted"/>
<organism evidence="1 2">
    <name type="scientific">Patella caerulea</name>
    <name type="common">Rayed Mediterranean limpet</name>
    <dbReference type="NCBI Taxonomy" id="87958"/>
    <lineage>
        <taxon>Eukaryota</taxon>
        <taxon>Metazoa</taxon>
        <taxon>Spiralia</taxon>
        <taxon>Lophotrochozoa</taxon>
        <taxon>Mollusca</taxon>
        <taxon>Gastropoda</taxon>
        <taxon>Patellogastropoda</taxon>
        <taxon>Patelloidea</taxon>
        <taxon>Patellidae</taxon>
        <taxon>Patella</taxon>
    </lineage>
</organism>
<keyword evidence="2" id="KW-1185">Reference proteome</keyword>
<dbReference type="EMBL" id="JAZGQO010000007">
    <property type="protein sequence ID" value="KAK6182406.1"/>
    <property type="molecule type" value="Genomic_DNA"/>
</dbReference>
<name>A0AAN8JTI4_PATCE</name>
<comment type="caution">
    <text evidence="1">The sequence shown here is derived from an EMBL/GenBank/DDBJ whole genome shotgun (WGS) entry which is preliminary data.</text>
</comment>
<sequence>MLVNDGLPTIALISSNIGLVRSLKTTTLNGRHHVDLPVRIDNGKIILLEPSPILAKNSILGAKCLDKVENGKSVLRLLNPTKKDIQISKTKILATVNDIKNQ</sequence>
<dbReference type="AlphaFoldDB" id="A0AAN8JTI4"/>
<evidence type="ECO:0000313" key="2">
    <source>
        <dbReference type="Proteomes" id="UP001347796"/>
    </source>
</evidence>
<protein>
    <submittedName>
        <fullName evidence="1">Uncharacterized protein</fullName>
    </submittedName>
</protein>
<gene>
    <name evidence="1" type="ORF">SNE40_010106</name>
</gene>